<dbReference type="EMBL" id="AEWT01000017">
    <property type="protein sequence ID" value="EGC69240.1"/>
    <property type="molecule type" value="Genomic_DNA"/>
</dbReference>
<reference evidence="2 3" key="1">
    <citation type="submission" date="2011-01" db="EMBL/GenBank/DDBJ databases">
        <authorList>
            <person name="Muzny D."/>
            <person name="Qin X."/>
            <person name="Deng J."/>
            <person name="Jiang H."/>
            <person name="Liu Y."/>
            <person name="Qu J."/>
            <person name="Song X.-Z."/>
            <person name="Zhang L."/>
            <person name="Thornton R."/>
            <person name="Coyle M."/>
            <person name="Francisco L."/>
            <person name="Jackson L."/>
            <person name="Javaid M."/>
            <person name="Korchina V."/>
            <person name="Kovar C."/>
            <person name="Mata R."/>
            <person name="Mathew T."/>
            <person name="Ngo R."/>
            <person name="Nguyen L."/>
            <person name="Nguyen N."/>
            <person name="Okwuonu G."/>
            <person name="Ongeri F."/>
            <person name="Pham C."/>
            <person name="Simmons D."/>
            <person name="Wilczek-Boney K."/>
            <person name="Hale W."/>
            <person name="Jakkamsetti A."/>
            <person name="Pham P."/>
            <person name="Ruth R."/>
            <person name="San Lucas F."/>
            <person name="Warren J."/>
            <person name="Zhang J."/>
            <person name="Zhao Z."/>
            <person name="Zhou C."/>
            <person name="Zhu D."/>
            <person name="Lee S."/>
            <person name="Bess C."/>
            <person name="Blankenburg K."/>
            <person name="Forbes L."/>
            <person name="Fu Q."/>
            <person name="Gubbala S."/>
            <person name="Hirani K."/>
            <person name="Jayaseelan J.C."/>
            <person name="Lara F."/>
            <person name="Munidasa M."/>
            <person name="Palculict T."/>
            <person name="Patil S."/>
            <person name="Pu L.-L."/>
            <person name="Saada N."/>
            <person name="Tang L."/>
            <person name="Weissenberger G."/>
            <person name="Zhu Y."/>
            <person name="Hemphill L."/>
            <person name="Shang Y."/>
            <person name="Youmans B."/>
            <person name="Ayvaz T."/>
            <person name="Ross M."/>
            <person name="Santibanez J."/>
            <person name="Aqrawi P."/>
            <person name="Gross S."/>
            <person name="Joshi V."/>
            <person name="Fowler G."/>
            <person name="Nazareth L."/>
            <person name="Reid J."/>
            <person name="Worley K."/>
            <person name="Petrosino J."/>
            <person name="Highlander S."/>
            <person name="Gibbs R."/>
        </authorList>
    </citation>
    <scope>NUCLEOTIDE SEQUENCE [LARGE SCALE GENOMIC DNA]</scope>
    <source>
        <strain evidence="2 3">ATCC 12755</strain>
    </source>
</reference>
<gene>
    <name evidence="2" type="ORF">HMPREF9087_2082</name>
</gene>
<organism evidence="2 3">
    <name type="scientific">Enterococcus casseliflavus ATCC 12755</name>
    <dbReference type="NCBI Taxonomy" id="888066"/>
    <lineage>
        <taxon>Bacteria</taxon>
        <taxon>Bacillati</taxon>
        <taxon>Bacillota</taxon>
        <taxon>Bacilli</taxon>
        <taxon>Lactobacillales</taxon>
        <taxon>Enterococcaceae</taxon>
        <taxon>Enterococcus</taxon>
    </lineage>
</organism>
<dbReference type="InterPro" id="IPR036291">
    <property type="entry name" value="NAD(P)-bd_dom_sf"/>
</dbReference>
<proteinExistence type="predicted"/>
<sequence>MKRSVLMSKKVLVLGGTRFFGKYLVQSLVDQGCDVTIATRGKTTDSFGDQVNRLVFDRTDEESIKTTLTQETYDVIYDNIAYTSNDIEILLRHVTPKRYIVTSSMSAYHELHFDLKETDFDPAKEAVKIVYSEEVNYAEGKRTVEEILTQNYSQIPSVFVRFPYVIGADDYTKRFAFYIDHLIKQKPMAVDNLTHQMGFVDAEEAGQFLAFLGTSSFTGPINGASKGTISLEEVLQYVTEKTGLSPLFSETGDQGPYNGTPVYSINVALAEGIGFPFSQLRDWIYQLCDWEITQASNE</sequence>
<accession>F0EKZ0</accession>
<dbReference type="Gene3D" id="3.40.50.720">
    <property type="entry name" value="NAD(P)-binding Rossmann-like Domain"/>
    <property type="match status" value="1"/>
</dbReference>
<comment type="caution">
    <text evidence="2">The sequence shown here is derived from an EMBL/GenBank/DDBJ whole genome shotgun (WGS) entry which is preliminary data.</text>
</comment>
<protein>
    <submittedName>
        <fullName evidence="2">NAD dependent epimerase/dehydratase family protein</fullName>
    </submittedName>
</protein>
<dbReference type="InterPro" id="IPR001509">
    <property type="entry name" value="Epimerase_deHydtase"/>
</dbReference>
<dbReference type="Pfam" id="PF01370">
    <property type="entry name" value="Epimerase"/>
    <property type="match status" value="1"/>
</dbReference>
<dbReference type="HOGENOM" id="CLU_061176_1_0_9"/>
<dbReference type="InterPro" id="IPR050177">
    <property type="entry name" value="Lipid_A_modif_metabolic_enz"/>
</dbReference>
<evidence type="ECO:0000259" key="1">
    <source>
        <dbReference type="Pfam" id="PF01370"/>
    </source>
</evidence>
<feature type="domain" description="NAD-dependent epimerase/dehydratase" evidence="1">
    <location>
        <begin position="11"/>
        <end position="79"/>
    </location>
</feature>
<dbReference type="PANTHER" id="PTHR43245">
    <property type="entry name" value="BIFUNCTIONAL POLYMYXIN RESISTANCE PROTEIN ARNA"/>
    <property type="match status" value="1"/>
</dbReference>
<dbReference type="Proteomes" id="UP000004835">
    <property type="component" value="Unassembled WGS sequence"/>
</dbReference>
<evidence type="ECO:0000313" key="2">
    <source>
        <dbReference type="EMBL" id="EGC69240.1"/>
    </source>
</evidence>
<name>F0EKZ0_ENTCA</name>
<dbReference type="SUPFAM" id="SSF51735">
    <property type="entry name" value="NAD(P)-binding Rossmann-fold domains"/>
    <property type="match status" value="1"/>
</dbReference>
<evidence type="ECO:0000313" key="3">
    <source>
        <dbReference type="Proteomes" id="UP000004835"/>
    </source>
</evidence>
<dbReference type="AlphaFoldDB" id="F0EKZ0"/>
<dbReference type="PANTHER" id="PTHR43245:SF13">
    <property type="entry name" value="UDP-D-APIOSE_UDP-D-XYLOSE SYNTHASE 2"/>
    <property type="match status" value="1"/>
</dbReference>